<dbReference type="InterPro" id="IPR041885">
    <property type="entry name" value="MAN1_winged_helix_dom"/>
</dbReference>
<dbReference type="EMBL" id="DS480384">
    <property type="protein sequence ID" value="EDO18900.1"/>
    <property type="molecule type" value="Genomic_DNA"/>
</dbReference>
<organism evidence="12">
    <name type="scientific">Vanderwaltozyma polyspora (strain ATCC 22028 / DSM 70294 / BCRC 21397 / CBS 2163 / NBRC 10782 / NRRL Y-8283 / UCD 57-17)</name>
    <name type="common">Kluyveromyces polysporus</name>
    <dbReference type="NCBI Taxonomy" id="436907"/>
    <lineage>
        <taxon>Eukaryota</taxon>
        <taxon>Fungi</taxon>
        <taxon>Dikarya</taxon>
        <taxon>Ascomycota</taxon>
        <taxon>Saccharomycotina</taxon>
        <taxon>Saccharomycetes</taxon>
        <taxon>Saccharomycetales</taxon>
        <taxon>Saccharomycetaceae</taxon>
        <taxon>Vanderwaltozyma</taxon>
    </lineage>
</organism>
<dbReference type="GO" id="GO:0005783">
    <property type="term" value="C:endoplasmic reticulum"/>
    <property type="evidence" value="ECO:0007669"/>
    <property type="project" value="TreeGrafter"/>
</dbReference>
<evidence type="ECO:0000313" key="11">
    <source>
        <dbReference type="EMBL" id="EDO18900.1"/>
    </source>
</evidence>
<feature type="domain" description="HeH/LEM" evidence="10">
    <location>
        <begin position="11"/>
        <end position="45"/>
    </location>
</feature>
<dbReference type="Pfam" id="PF12949">
    <property type="entry name" value="HeH"/>
    <property type="match status" value="1"/>
</dbReference>
<dbReference type="Gene3D" id="1.10.10.1180">
    <property type="entry name" value="MAN1, winged-helix domain"/>
    <property type="match status" value="1"/>
</dbReference>
<feature type="domain" description="Man1/Src1-like C-terminal" evidence="9">
    <location>
        <begin position="331"/>
        <end position="664"/>
    </location>
</feature>
<dbReference type="eggNOG" id="ENOG502QVG5">
    <property type="taxonomic scope" value="Eukaryota"/>
</dbReference>
<proteinExistence type="predicted"/>
<evidence type="ECO:0000256" key="4">
    <source>
        <dbReference type="ARBA" id="ARBA00022989"/>
    </source>
</evidence>
<evidence type="ECO:0008006" key="13">
    <source>
        <dbReference type="Google" id="ProtNLM"/>
    </source>
</evidence>
<evidence type="ECO:0000256" key="2">
    <source>
        <dbReference type="ARBA" id="ARBA00022553"/>
    </source>
</evidence>
<feature type="region of interest" description="Disordered" evidence="7">
    <location>
        <begin position="117"/>
        <end position="139"/>
    </location>
</feature>
<dbReference type="PhylomeDB" id="A7TFU2"/>
<evidence type="ECO:0000259" key="9">
    <source>
        <dbReference type="Pfam" id="PF09402"/>
    </source>
</evidence>
<accession>A7TFU2</accession>
<dbReference type="PANTHER" id="PTHR47808:SF2">
    <property type="entry name" value="LEM DOMAIN-CONTAINING PROTEIN 2"/>
    <property type="match status" value="1"/>
</dbReference>
<keyword evidence="2" id="KW-0597">Phosphoprotein</keyword>
<keyword evidence="4 8" id="KW-1133">Transmembrane helix</keyword>
<keyword evidence="3 8" id="KW-0812">Transmembrane</keyword>
<dbReference type="InParanoid" id="A7TFU2"/>
<comment type="subcellular location">
    <subcellularLocation>
        <location evidence="1">Nucleus inner membrane</location>
    </subcellularLocation>
</comment>
<dbReference type="OrthoDB" id="2503928at2759"/>
<name>A7TFU2_VANPO</name>
<feature type="transmembrane region" description="Helical" evidence="8">
    <location>
        <begin position="551"/>
        <end position="569"/>
    </location>
</feature>
<dbReference type="Pfam" id="PF09402">
    <property type="entry name" value="MSC"/>
    <property type="match status" value="1"/>
</dbReference>
<dbReference type="OMA" id="YILSEPW"/>
<dbReference type="HOGENOM" id="CLU_010838_0_0_1"/>
<dbReference type="GO" id="GO:0005637">
    <property type="term" value="C:nuclear inner membrane"/>
    <property type="evidence" value="ECO:0007669"/>
    <property type="project" value="UniProtKB-SubCell"/>
</dbReference>
<dbReference type="InterPro" id="IPR025856">
    <property type="entry name" value="HeH/LEM_domain"/>
</dbReference>
<dbReference type="InterPro" id="IPR018996">
    <property type="entry name" value="Man1/Src1-like_C"/>
</dbReference>
<dbReference type="GeneID" id="5547217"/>
<protein>
    <recommendedName>
        <fullName evidence="13">Man1/Src1 C-terminal domain-containing protein</fullName>
    </recommendedName>
</protein>
<feature type="region of interest" description="Disordered" evidence="7">
    <location>
        <begin position="72"/>
        <end position="91"/>
    </location>
</feature>
<dbReference type="KEGG" id="vpo:Kpol_1023p69"/>
<feature type="region of interest" description="Disordered" evidence="7">
    <location>
        <begin position="242"/>
        <end position="262"/>
    </location>
</feature>
<dbReference type="GO" id="GO:0034399">
    <property type="term" value="C:nuclear periphery"/>
    <property type="evidence" value="ECO:0007669"/>
    <property type="project" value="TreeGrafter"/>
</dbReference>
<sequence>MIRYWEEGFDPKTTKVSHLRRILVENQIEFAANSRKHQLVKLFEQFVRPRILHIREKYKKIEPSSEGIIFVKSNNGRSSKHDSETDTKLAGVGNNNDDDLVIVGDFDSASPYSVLSESSNVDTVSTKSETSRKRKKGIDDAVNKLASKSMGADLSITSDNGIQVKKKTKKRKTGTTDTKEHVVSIRESQEVLSKSEKLRSEEINRKIKDISLTVSQRKRNVPLDIAKLKQSKDNKTIKTLFDETNSENNSQQSQNSNPINNEITESSGYEELLLNDSTSLEKNELTMKTSTPFEINTIPEKKTVKKIKNFLNNSKLKSVTKFIFDITIFLSIIATIGFTLWYREQRILVGYCGHEVERKLAVDTLLESNQMATKVKSFLENYKPQCIPCPENGKCHSLMRLDCNENYLLANNPLSLFGLIPISGECIRDTKMEKIRNKIVRNALAIIRKKNAVYQCGSSNDDLASGIRVVELYNLFRQNKYSWLNKKEFDEMWKEVITNLKKIPDVIWIRNMNANNIHSNDVSNYFTGILRSTSGKYLNLSCRLEKNMIDLGLKVSGILVGVTLFLLLINKARKYFSYYVSEKSNIEDAIQILLLELKKHSDEKEYNTLTTGQLRALIFDETTDLKHQNQMWKQICARLEKDYKNVDTEQMEIHGEIITRWRWVDIGDESNIM</sequence>
<dbReference type="GO" id="GO:0003682">
    <property type="term" value="F:chromatin binding"/>
    <property type="evidence" value="ECO:0007669"/>
    <property type="project" value="InterPro"/>
</dbReference>
<dbReference type="RefSeq" id="XP_001646758.1">
    <property type="nucleotide sequence ID" value="XM_001646708.1"/>
</dbReference>
<evidence type="ECO:0000256" key="3">
    <source>
        <dbReference type="ARBA" id="ARBA00022692"/>
    </source>
</evidence>
<dbReference type="InterPro" id="IPR044780">
    <property type="entry name" value="Heh2/Src1"/>
</dbReference>
<evidence type="ECO:0000259" key="10">
    <source>
        <dbReference type="Pfam" id="PF12949"/>
    </source>
</evidence>
<dbReference type="STRING" id="436907.A7TFU2"/>
<evidence type="ECO:0000313" key="12">
    <source>
        <dbReference type="Proteomes" id="UP000000267"/>
    </source>
</evidence>
<dbReference type="FunCoup" id="A7TFU2">
    <property type="interactions" value="57"/>
</dbReference>
<evidence type="ECO:0000256" key="5">
    <source>
        <dbReference type="ARBA" id="ARBA00023136"/>
    </source>
</evidence>
<dbReference type="GO" id="GO:0071763">
    <property type="term" value="P:nuclear membrane organization"/>
    <property type="evidence" value="ECO:0007669"/>
    <property type="project" value="TreeGrafter"/>
</dbReference>
<evidence type="ECO:0000256" key="6">
    <source>
        <dbReference type="ARBA" id="ARBA00023242"/>
    </source>
</evidence>
<dbReference type="CDD" id="cd12935">
    <property type="entry name" value="LEM_like"/>
    <property type="match status" value="1"/>
</dbReference>
<keyword evidence="5 8" id="KW-0472">Membrane</keyword>
<dbReference type="AlphaFoldDB" id="A7TFU2"/>
<gene>
    <name evidence="11" type="ORF">Kpol_1023p69</name>
</gene>
<evidence type="ECO:0000256" key="7">
    <source>
        <dbReference type="SAM" id="MobiDB-lite"/>
    </source>
</evidence>
<evidence type="ECO:0000256" key="1">
    <source>
        <dbReference type="ARBA" id="ARBA00004540"/>
    </source>
</evidence>
<evidence type="ECO:0000256" key="8">
    <source>
        <dbReference type="SAM" id="Phobius"/>
    </source>
</evidence>
<keyword evidence="12" id="KW-1185">Reference proteome</keyword>
<keyword evidence="6" id="KW-0539">Nucleus</keyword>
<feature type="compositionally biased region" description="Low complexity" evidence="7">
    <location>
        <begin position="246"/>
        <end position="262"/>
    </location>
</feature>
<dbReference type="Proteomes" id="UP000000267">
    <property type="component" value="Unassembled WGS sequence"/>
</dbReference>
<dbReference type="PANTHER" id="PTHR47808">
    <property type="entry name" value="INNER NUCLEAR MEMBRANE PROTEIN HEH2-RELATED"/>
    <property type="match status" value="1"/>
</dbReference>
<reference evidence="11 12" key="1">
    <citation type="journal article" date="2007" name="Proc. Natl. Acad. Sci. U.S.A.">
        <title>Independent sorting-out of thousands of duplicated gene pairs in two yeast species descended from a whole-genome duplication.</title>
        <authorList>
            <person name="Scannell D.R."/>
            <person name="Frank A.C."/>
            <person name="Conant G.C."/>
            <person name="Byrne K.P."/>
            <person name="Woolfit M."/>
            <person name="Wolfe K.H."/>
        </authorList>
    </citation>
    <scope>NUCLEOTIDE SEQUENCE [LARGE SCALE GENOMIC DNA]</scope>
    <source>
        <strain evidence="12">ATCC 22028 / DSM 70294 / BCRC 21397 / CBS 2163 / NBRC 10782 / NRRL Y-8283 / UCD 57-17</strain>
    </source>
</reference>